<gene>
    <name evidence="2" type="ORF">Syun_021141</name>
</gene>
<proteinExistence type="predicted"/>
<sequence length="105" mass="11724">MCSVPPRNALLLMRSRSKPGRRSTLATRFLDDDILMNSKLVIEGKSEELVVKSEAILVKENKGKVEIEQLDGEEVEINVNGSSPEPVLDRSKKIPTTEMHTIAHQ</sequence>
<dbReference type="Proteomes" id="UP001420932">
    <property type="component" value="Unassembled WGS sequence"/>
</dbReference>
<evidence type="ECO:0000313" key="3">
    <source>
        <dbReference type="Proteomes" id="UP001420932"/>
    </source>
</evidence>
<keyword evidence="3" id="KW-1185">Reference proteome</keyword>
<evidence type="ECO:0000256" key="1">
    <source>
        <dbReference type="SAM" id="MobiDB-lite"/>
    </source>
</evidence>
<protein>
    <submittedName>
        <fullName evidence="2">Uncharacterized protein</fullName>
    </submittedName>
</protein>
<organism evidence="2 3">
    <name type="scientific">Stephania yunnanensis</name>
    <dbReference type="NCBI Taxonomy" id="152371"/>
    <lineage>
        <taxon>Eukaryota</taxon>
        <taxon>Viridiplantae</taxon>
        <taxon>Streptophyta</taxon>
        <taxon>Embryophyta</taxon>
        <taxon>Tracheophyta</taxon>
        <taxon>Spermatophyta</taxon>
        <taxon>Magnoliopsida</taxon>
        <taxon>Ranunculales</taxon>
        <taxon>Menispermaceae</taxon>
        <taxon>Menispermoideae</taxon>
        <taxon>Cissampelideae</taxon>
        <taxon>Stephania</taxon>
    </lineage>
</organism>
<comment type="caution">
    <text evidence="2">The sequence shown here is derived from an EMBL/GenBank/DDBJ whole genome shotgun (WGS) entry which is preliminary data.</text>
</comment>
<dbReference type="EMBL" id="JBBNAF010000009">
    <property type="protein sequence ID" value="KAK9114344.1"/>
    <property type="molecule type" value="Genomic_DNA"/>
</dbReference>
<feature type="region of interest" description="Disordered" evidence="1">
    <location>
        <begin position="78"/>
        <end position="105"/>
    </location>
</feature>
<name>A0AAP0IF38_9MAGN</name>
<dbReference type="AlphaFoldDB" id="A0AAP0IF38"/>
<reference evidence="2 3" key="1">
    <citation type="submission" date="2024-01" db="EMBL/GenBank/DDBJ databases">
        <title>Genome assemblies of Stephania.</title>
        <authorList>
            <person name="Yang L."/>
        </authorList>
    </citation>
    <scope>NUCLEOTIDE SEQUENCE [LARGE SCALE GENOMIC DNA]</scope>
    <source>
        <strain evidence="2">YNDBR</strain>
        <tissue evidence="2">Leaf</tissue>
    </source>
</reference>
<evidence type="ECO:0000313" key="2">
    <source>
        <dbReference type="EMBL" id="KAK9114344.1"/>
    </source>
</evidence>
<accession>A0AAP0IF38</accession>